<evidence type="ECO:0000313" key="1">
    <source>
        <dbReference type="EMBL" id="KAF2715259.1"/>
    </source>
</evidence>
<organism evidence="1 2">
    <name type="scientific">Pleomassaria siparia CBS 279.74</name>
    <dbReference type="NCBI Taxonomy" id="1314801"/>
    <lineage>
        <taxon>Eukaryota</taxon>
        <taxon>Fungi</taxon>
        <taxon>Dikarya</taxon>
        <taxon>Ascomycota</taxon>
        <taxon>Pezizomycotina</taxon>
        <taxon>Dothideomycetes</taxon>
        <taxon>Pleosporomycetidae</taxon>
        <taxon>Pleosporales</taxon>
        <taxon>Pleomassariaceae</taxon>
        <taxon>Pleomassaria</taxon>
    </lineage>
</organism>
<keyword evidence="2" id="KW-1185">Reference proteome</keyword>
<dbReference type="AlphaFoldDB" id="A0A6G1KQY4"/>
<reference evidence="1" key="1">
    <citation type="journal article" date="2020" name="Stud. Mycol.">
        <title>101 Dothideomycetes genomes: a test case for predicting lifestyles and emergence of pathogens.</title>
        <authorList>
            <person name="Haridas S."/>
            <person name="Albert R."/>
            <person name="Binder M."/>
            <person name="Bloem J."/>
            <person name="Labutti K."/>
            <person name="Salamov A."/>
            <person name="Andreopoulos B."/>
            <person name="Baker S."/>
            <person name="Barry K."/>
            <person name="Bills G."/>
            <person name="Bluhm B."/>
            <person name="Cannon C."/>
            <person name="Castanera R."/>
            <person name="Culley D."/>
            <person name="Daum C."/>
            <person name="Ezra D."/>
            <person name="Gonzalez J."/>
            <person name="Henrissat B."/>
            <person name="Kuo A."/>
            <person name="Liang C."/>
            <person name="Lipzen A."/>
            <person name="Lutzoni F."/>
            <person name="Magnuson J."/>
            <person name="Mondo S."/>
            <person name="Nolan M."/>
            <person name="Ohm R."/>
            <person name="Pangilinan J."/>
            <person name="Park H.-J."/>
            <person name="Ramirez L."/>
            <person name="Alfaro M."/>
            <person name="Sun H."/>
            <person name="Tritt A."/>
            <person name="Yoshinaga Y."/>
            <person name="Zwiers L.-H."/>
            <person name="Turgeon B."/>
            <person name="Goodwin S."/>
            <person name="Spatafora J."/>
            <person name="Crous P."/>
            <person name="Grigoriev I."/>
        </authorList>
    </citation>
    <scope>NUCLEOTIDE SEQUENCE</scope>
    <source>
        <strain evidence="1">CBS 279.74</strain>
    </source>
</reference>
<proteinExistence type="predicted"/>
<feature type="non-terminal residue" evidence="1">
    <location>
        <position position="1"/>
    </location>
</feature>
<dbReference type="EMBL" id="MU005764">
    <property type="protein sequence ID" value="KAF2715259.1"/>
    <property type="molecule type" value="Genomic_DNA"/>
</dbReference>
<sequence length="319" mass="36744">YVPLERDVRETRSIVASLGFPAELVLQVLDFARYWPEVTHEYADFNLLLDDEWSLESSAANIYLWAKLPQPVSRFENEQPNLREIESTNIVGHNQGRTTEDTKRHARSYMTSSWFEASIFRNEKPNDPLLYSTYRINDWTQREWENIELARLFYAKHRGCNMLSRPSSEMEPHRLHCEEMKKLQTEKFNEVDEGKHAWWLKGNQVGRGTSVFQGGIGEEISSTVVWGCSSNPTWEGNEGAGADEGFLGSLQEGDTIVVWSRVKKRGWENHVYGIRMTTWTASRIYLQRLSSKGFPLITLSVAAPCICGHPRSWQIPIVT</sequence>
<evidence type="ECO:0000313" key="2">
    <source>
        <dbReference type="Proteomes" id="UP000799428"/>
    </source>
</evidence>
<protein>
    <submittedName>
        <fullName evidence="1">Uncharacterized protein</fullName>
    </submittedName>
</protein>
<name>A0A6G1KQY4_9PLEO</name>
<gene>
    <name evidence="1" type="ORF">K504DRAFT_365515</name>
</gene>
<dbReference type="Proteomes" id="UP000799428">
    <property type="component" value="Unassembled WGS sequence"/>
</dbReference>
<dbReference type="OrthoDB" id="66095at2759"/>
<accession>A0A6G1KQY4</accession>